<reference evidence="1" key="1">
    <citation type="journal article" date="2023" name="GigaByte">
        <title>Genome assembly of the bearded iris, Iris pallida Lam.</title>
        <authorList>
            <person name="Bruccoleri R.E."/>
            <person name="Oakeley E.J."/>
            <person name="Faust A.M.E."/>
            <person name="Altorfer M."/>
            <person name="Dessus-Babus S."/>
            <person name="Burckhardt D."/>
            <person name="Oertli M."/>
            <person name="Naumann U."/>
            <person name="Petersen F."/>
            <person name="Wong J."/>
        </authorList>
    </citation>
    <scope>NUCLEOTIDE SEQUENCE</scope>
    <source>
        <strain evidence="1">GSM-AAB239-AS_SAM_17_03QT</strain>
    </source>
</reference>
<proteinExistence type="predicted"/>
<evidence type="ECO:0000313" key="1">
    <source>
        <dbReference type="EMBL" id="KAJ6818430.1"/>
    </source>
</evidence>
<dbReference type="Proteomes" id="UP001140949">
    <property type="component" value="Unassembled WGS sequence"/>
</dbReference>
<dbReference type="AlphaFoldDB" id="A0AAX6FQ35"/>
<protein>
    <submittedName>
        <fullName evidence="1">U4/U6.U5 tri-snRNP-associated protein 2-like</fullName>
    </submittedName>
</protein>
<keyword evidence="2" id="KW-1185">Reference proteome</keyword>
<sequence length="80" mass="8917">MCVWQSPNLSILFDPDPDCAPRADRLSRLCLYLPLLLPLPYLSLLCHSLSLPDPSCPSPIPLNRLQSLLSLVLPWLVTGH</sequence>
<organism evidence="1 2">
    <name type="scientific">Iris pallida</name>
    <name type="common">Sweet iris</name>
    <dbReference type="NCBI Taxonomy" id="29817"/>
    <lineage>
        <taxon>Eukaryota</taxon>
        <taxon>Viridiplantae</taxon>
        <taxon>Streptophyta</taxon>
        <taxon>Embryophyta</taxon>
        <taxon>Tracheophyta</taxon>
        <taxon>Spermatophyta</taxon>
        <taxon>Magnoliopsida</taxon>
        <taxon>Liliopsida</taxon>
        <taxon>Asparagales</taxon>
        <taxon>Iridaceae</taxon>
        <taxon>Iridoideae</taxon>
        <taxon>Irideae</taxon>
        <taxon>Iris</taxon>
    </lineage>
</organism>
<comment type="caution">
    <text evidence="1">The sequence shown here is derived from an EMBL/GenBank/DDBJ whole genome shotgun (WGS) entry which is preliminary data.</text>
</comment>
<name>A0AAX6FQ35_IRIPA</name>
<accession>A0AAX6FQ35</accession>
<dbReference type="EMBL" id="JANAVB010027199">
    <property type="protein sequence ID" value="KAJ6818430.1"/>
    <property type="molecule type" value="Genomic_DNA"/>
</dbReference>
<reference evidence="1" key="2">
    <citation type="submission" date="2023-04" db="EMBL/GenBank/DDBJ databases">
        <authorList>
            <person name="Bruccoleri R.E."/>
            <person name="Oakeley E.J."/>
            <person name="Faust A.-M."/>
            <person name="Dessus-Babus S."/>
            <person name="Altorfer M."/>
            <person name="Burckhardt D."/>
            <person name="Oertli M."/>
            <person name="Naumann U."/>
            <person name="Petersen F."/>
            <person name="Wong J."/>
        </authorList>
    </citation>
    <scope>NUCLEOTIDE SEQUENCE</scope>
    <source>
        <strain evidence="1">GSM-AAB239-AS_SAM_17_03QT</strain>
        <tissue evidence="1">Leaf</tissue>
    </source>
</reference>
<evidence type="ECO:0000313" key="2">
    <source>
        <dbReference type="Proteomes" id="UP001140949"/>
    </source>
</evidence>
<gene>
    <name evidence="1" type="ORF">M6B38_405230</name>
</gene>